<dbReference type="EMBL" id="NNAY01003459">
    <property type="protein sequence ID" value="OXU19373.1"/>
    <property type="molecule type" value="Genomic_DNA"/>
</dbReference>
<dbReference type="Proteomes" id="UP000215335">
    <property type="component" value="Unassembled WGS sequence"/>
</dbReference>
<gene>
    <name evidence="2" type="ORF">TSAR_006861</name>
</gene>
<name>A0A232ELY4_9HYME</name>
<reference evidence="2 3" key="1">
    <citation type="journal article" date="2017" name="Curr. Biol.">
        <title>The Evolution of Venom by Co-option of Single-Copy Genes.</title>
        <authorList>
            <person name="Martinson E.O."/>
            <person name="Mrinalini"/>
            <person name="Kelkar Y.D."/>
            <person name="Chang C.H."/>
            <person name="Werren J.H."/>
        </authorList>
    </citation>
    <scope>NUCLEOTIDE SEQUENCE [LARGE SCALE GENOMIC DNA]</scope>
    <source>
        <strain evidence="2 3">Alberta</strain>
        <tissue evidence="2">Whole body</tissue>
    </source>
</reference>
<protein>
    <recommendedName>
        <fullName evidence="4">Secreted protein</fullName>
    </recommendedName>
</protein>
<feature type="signal peptide" evidence="1">
    <location>
        <begin position="1"/>
        <end position="25"/>
    </location>
</feature>
<keyword evidence="1" id="KW-0732">Signal</keyword>
<evidence type="ECO:0000256" key="1">
    <source>
        <dbReference type="SAM" id="SignalP"/>
    </source>
</evidence>
<dbReference type="AlphaFoldDB" id="A0A232ELY4"/>
<evidence type="ECO:0000313" key="2">
    <source>
        <dbReference type="EMBL" id="OXU19373.1"/>
    </source>
</evidence>
<organism evidence="2 3">
    <name type="scientific">Trichomalopsis sarcophagae</name>
    <dbReference type="NCBI Taxonomy" id="543379"/>
    <lineage>
        <taxon>Eukaryota</taxon>
        <taxon>Metazoa</taxon>
        <taxon>Ecdysozoa</taxon>
        <taxon>Arthropoda</taxon>
        <taxon>Hexapoda</taxon>
        <taxon>Insecta</taxon>
        <taxon>Pterygota</taxon>
        <taxon>Neoptera</taxon>
        <taxon>Endopterygota</taxon>
        <taxon>Hymenoptera</taxon>
        <taxon>Apocrita</taxon>
        <taxon>Proctotrupomorpha</taxon>
        <taxon>Chalcidoidea</taxon>
        <taxon>Pteromalidae</taxon>
        <taxon>Pteromalinae</taxon>
        <taxon>Trichomalopsis</taxon>
    </lineage>
</organism>
<comment type="caution">
    <text evidence="2">The sequence shown here is derived from an EMBL/GenBank/DDBJ whole genome shotgun (WGS) entry which is preliminary data.</text>
</comment>
<proteinExistence type="predicted"/>
<evidence type="ECO:0008006" key="4">
    <source>
        <dbReference type="Google" id="ProtNLM"/>
    </source>
</evidence>
<accession>A0A232ELY4</accession>
<evidence type="ECO:0000313" key="3">
    <source>
        <dbReference type="Proteomes" id="UP000215335"/>
    </source>
</evidence>
<sequence length="98" mass="10812">MVFNGHVLTCFILALRSLITLLVKGSLSPDVAVTVYSFLVPAWYSFQASQYFSCARSNNFCALFECSKALSSTLGSRNTSKSTVAKFIHKLIANKFTM</sequence>
<keyword evidence="3" id="KW-1185">Reference proteome</keyword>
<feature type="chain" id="PRO_5012218117" description="Secreted protein" evidence="1">
    <location>
        <begin position="26"/>
        <end position="98"/>
    </location>
</feature>